<dbReference type="EMBL" id="CP075546">
    <property type="protein sequence ID" value="QVV90198.1"/>
    <property type="molecule type" value="Genomic_DNA"/>
</dbReference>
<organism evidence="1 2">
    <name type="scientific">Methanospirillum purgamenti</name>
    <dbReference type="NCBI Taxonomy" id="2834276"/>
    <lineage>
        <taxon>Archaea</taxon>
        <taxon>Methanobacteriati</taxon>
        <taxon>Methanobacteriota</taxon>
        <taxon>Stenosarchaea group</taxon>
        <taxon>Methanomicrobia</taxon>
        <taxon>Methanomicrobiales</taxon>
        <taxon>Methanospirillaceae</taxon>
        <taxon>Methanospirillum</taxon>
    </lineage>
</organism>
<gene>
    <name evidence="1" type="ORF">KHC33_06855</name>
</gene>
<evidence type="ECO:0000313" key="1">
    <source>
        <dbReference type="EMBL" id="QVV90198.1"/>
    </source>
</evidence>
<name>A0A8E7B465_9EURY</name>
<dbReference type="AlphaFoldDB" id="A0A8E7B465"/>
<reference evidence="1 2" key="1">
    <citation type="submission" date="2021-05" db="EMBL/GenBank/DDBJ databases">
        <title>A novel Methanospirillum isolate from a pyrite-forming mixed culture.</title>
        <authorList>
            <person name="Bunk B."/>
            <person name="Sproer C."/>
            <person name="Spring S."/>
            <person name="Pester M."/>
        </authorList>
    </citation>
    <scope>NUCLEOTIDE SEQUENCE [LARGE SCALE GENOMIC DNA]</scope>
    <source>
        <strain evidence="1 2">J.3.6.1-F.2.7.3</strain>
    </source>
</reference>
<protein>
    <submittedName>
        <fullName evidence="1">Uncharacterized protein</fullName>
    </submittedName>
</protein>
<keyword evidence="2" id="KW-1185">Reference proteome</keyword>
<proteinExistence type="predicted"/>
<dbReference type="Proteomes" id="UP000680656">
    <property type="component" value="Chromosome"/>
</dbReference>
<sequence>MRSYLFTGGMVILILISMNFVLAETPQVSSPDNWWNGSWMSDDYTVLILQNDANIAGSYDPEDISVLDPGLLKGTLSKDKKTFSGIWSESGAITYILSDDLMSFSGAGTVNQEGNIGDPFTYLSNATREGEVKDLNNTWTGTWKSASNIYTFTQNGSVVFGSYSPFHSEVDEPGHIDGVISEDGKKFTGSWVETGNFTFVLSEDKKSYTGTYTTSFSDSGSLEFWNGTKME</sequence>
<dbReference type="KEGG" id="mrtj:KHC33_06855"/>
<dbReference type="GeneID" id="65096889"/>
<evidence type="ECO:0000313" key="2">
    <source>
        <dbReference type="Proteomes" id="UP000680656"/>
    </source>
</evidence>
<accession>A0A8E7B465</accession>
<dbReference type="RefSeq" id="WP_214420972.1">
    <property type="nucleotide sequence ID" value="NZ_CP075546.1"/>
</dbReference>